<organism evidence="1 2">
    <name type="scientific">Halorubrum vacuolatum</name>
    <name type="common">Natronobacterium vacuolatum</name>
    <dbReference type="NCBI Taxonomy" id="63740"/>
    <lineage>
        <taxon>Archaea</taxon>
        <taxon>Methanobacteriati</taxon>
        <taxon>Methanobacteriota</taxon>
        <taxon>Stenosarchaea group</taxon>
        <taxon>Halobacteria</taxon>
        <taxon>Halobacteriales</taxon>
        <taxon>Haloferacaceae</taxon>
        <taxon>Halorubrum</taxon>
    </lineage>
</organism>
<name>A0A238XWT8_HALVU</name>
<dbReference type="PROSITE" id="PS51257">
    <property type="entry name" value="PROKAR_LIPOPROTEIN"/>
    <property type="match status" value="1"/>
</dbReference>
<dbReference type="OrthoDB" id="326008at2157"/>
<gene>
    <name evidence="1" type="ORF">SAMN06264855_12414</name>
</gene>
<dbReference type="Proteomes" id="UP000198397">
    <property type="component" value="Unassembled WGS sequence"/>
</dbReference>
<dbReference type="EMBL" id="FZNQ01000024">
    <property type="protein sequence ID" value="SNR62903.1"/>
    <property type="molecule type" value="Genomic_DNA"/>
</dbReference>
<dbReference type="RefSeq" id="WP_089385793.1">
    <property type="nucleotide sequence ID" value="NZ_FZNQ01000024.1"/>
</dbReference>
<keyword evidence="2" id="KW-1185">Reference proteome</keyword>
<reference evidence="1 2" key="1">
    <citation type="submission" date="2017-06" db="EMBL/GenBank/DDBJ databases">
        <authorList>
            <person name="Kim H.J."/>
            <person name="Triplett B.A."/>
        </authorList>
    </citation>
    <scope>NUCLEOTIDE SEQUENCE [LARGE SCALE GENOMIC DNA]</scope>
    <source>
        <strain evidence="1 2">DSM 8800</strain>
    </source>
</reference>
<evidence type="ECO:0000313" key="2">
    <source>
        <dbReference type="Proteomes" id="UP000198397"/>
    </source>
</evidence>
<protein>
    <submittedName>
        <fullName evidence="1">Uncharacterized protein</fullName>
    </submittedName>
</protein>
<dbReference type="AlphaFoldDB" id="A0A238XWT8"/>
<proteinExistence type="predicted"/>
<evidence type="ECO:0000313" key="1">
    <source>
        <dbReference type="EMBL" id="SNR62903.1"/>
    </source>
</evidence>
<accession>A0A238XWT8</accession>
<sequence>MKRRGVVIGTLAVATAGCVDRIHDVAASTPRDIDVRSRYFETDPLVESESIVSAPMDVETHARAYTGAETATDAMVDDAEAAREFVTETAFVDDGGDAVLLVAQRLAPPSVDFRLASVSRTGEHALRISASEVGTRHEEDPVAHTLFIRLADERGPPERVTVSVSGDRASVTV</sequence>